<evidence type="ECO:0000313" key="1">
    <source>
        <dbReference type="EMBL" id="KAG9223787.1"/>
    </source>
</evidence>
<protein>
    <submittedName>
        <fullName evidence="1">Uncharacterized protein</fullName>
    </submittedName>
</protein>
<accession>A0ACB7J028</accession>
<organism evidence="1 2">
    <name type="scientific">Pleurotus cornucopiae</name>
    <name type="common">Cornucopia mushroom</name>
    <dbReference type="NCBI Taxonomy" id="5321"/>
    <lineage>
        <taxon>Eukaryota</taxon>
        <taxon>Fungi</taxon>
        <taxon>Dikarya</taxon>
        <taxon>Basidiomycota</taxon>
        <taxon>Agaricomycotina</taxon>
        <taxon>Agaricomycetes</taxon>
        <taxon>Agaricomycetidae</taxon>
        <taxon>Agaricales</taxon>
        <taxon>Pleurotineae</taxon>
        <taxon>Pleurotaceae</taxon>
        <taxon>Pleurotus</taxon>
    </lineage>
</organism>
<evidence type="ECO:0000313" key="2">
    <source>
        <dbReference type="Proteomes" id="UP000824881"/>
    </source>
</evidence>
<dbReference type="EMBL" id="WQMT02000004">
    <property type="protein sequence ID" value="KAG9223787.1"/>
    <property type="molecule type" value="Genomic_DNA"/>
</dbReference>
<reference evidence="1 2" key="1">
    <citation type="journal article" date="2021" name="Appl. Environ. Microbiol.">
        <title>Genetic linkage and physical mapping for an oyster mushroom Pleurotus cornucopiae and QTL analysis for the trait cap color.</title>
        <authorList>
            <person name="Zhang Y."/>
            <person name="Gao W."/>
            <person name="Sonnenberg A."/>
            <person name="Chen Q."/>
            <person name="Zhang J."/>
            <person name="Huang C."/>
        </authorList>
    </citation>
    <scope>NUCLEOTIDE SEQUENCE [LARGE SCALE GENOMIC DNA]</scope>
    <source>
        <strain evidence="1">CCMSSC00406</strain>
    </source>
</reference>
<name>A0ACB7J028_PLECO</name>
<sequence>MARNRQTKADDNESDYSQEEEEEEFPTASQESNSSDAPNLENMLNLLEQLKTSRVKKKRDSEKKFLQTAKGRISNEITEVVKGVATATKSIDDVYTKFMGDYITLEDQIRKKWTEIQKEQANILSIVGKSIERHVGEGDKIEDQHIDGMAGMKEACENMVTLIDSLAPQSL</sequence>
<dbReference type="Proteomes" id="UP000824881">
    <property type="component" value="Unassembled WGS sequence"/>
</dbReference>
<gene>
    <name evidence="1" type="ORF">CCMSSC00406_0004872</name>
</gene>
<comment type="caution">
    <text evidence="1">The sequence shown here is derived from an EMBL/GenBank/DDBJ whole genome shotgun (WGS) entry which is preliminary data.</text>
</comment>
<proteinExistence type="predicted"/>
<keyword evidence="2" id="KW-1185">Reference proteome</keyword>